<keyword evidence="1" id="KW-1133">Transmembrane helix</keyword>
<keyword evidence="4" id="KW-1185">Reference proteome</keyword>
<gene>
    <name evidence="3" type="ORF">I8751_23800</name>
</gene>
<comment type="caution">
    <text evidence="3">The sequence shown here is derived from an EMBL/GenBank/DDBJ whole genome shotgun (WGS) entry which is preliminary data.</text>
</comment>
<dbReference type="CDD" id="cd06259">
    <property type="entry name" value="YdcF-like"/>
    <property type="match status" value="1"/>
</dbReference>
<evidence type="ECO:0000313" key="4">
    <source>
        <dbReference type="Proteomes" id="UP000599391"/>
    </source>
</evidence>
<dbReference type="EMBL" id="JAECZB010000093">
    <property type="protein sequence ID" value="MBH8555316.1"/>
    <property type="molecule type" value="Genomic_DNA"/>
</dbReference>
<dbReference type="AlphaFoldDB" id="A0A8J7HHS4"/>
<evidence type="ECO:0000313" key="3">
    <source>
        <dbReference type="EMBL" id="MBH8555316.1"/>
    </source>
</evidence>
<dbReference type="PANTHER" id="PTHR30336:SF20">
    <property type="entry name" value="DUF218 DOMAIN-CONTAINING PROTEIN"/>
    <property type="match status" value="1"/>
</dbReference>
<dbReference type="InterPro" id="IPR003848">
    <property type="entry name" value="DUF218"/>
</dbReference>
<feature type="domain" description="DUF218" evidence="2">
    <location>
        <begin position="46"/>
        <end position="160"/>
    </location>
</feature>
<dbReference type="GO" id="GO:0005886">
    <property type="term" value="C:plasma membrane"/>
    <property type="evidence" value="ECO:0007669"/>
    <property type="project" value="TreeGrafter"/>
</dbReference>
<reference evidence="3 4" key="1">
    <citation type="journal article" date="2021" name="Int. J. Syst. Evol. Microbiol.">
        <title>Amazonocrinis nigriterrae gen. nov., sp. nov., Atlanticothrix silvestris gen. nov., sp. nov. and Dendronalium phyllosphericum gen. nov., sp. nov., nostocacean cyanobacteria from Brazilian environments.</title>
        <authorList>
            <person name="Alvarenga D.O."/>
            <person name="Andreote A.P.D."/>
            <person name="Branco L.H.Z."/>
            <person name="Delbaje E."/>
            <person name="Cruz R.B."/>
            <person name="Varani A.M."/>
            <person name="Fiore M.F."/>
        </authorList>
    </citation>
    <scope>NUCLEOTIDE SEQUENCE [LARGE SCALE GENOMIC DNA]</scope>
    <source>
        <strain evidence="3 4">CENA357</strain>
    </source>
</reference>
<protein>
    <submittedName>
        <fullName evidence="3">YdcF family protein</fullName>
    </submittedName>
</protein>
<keyword evidence="1" id="KW-0472">Membrane</keyword>
<keyword evidence="1" id="KW-0812">Transmembrane</keyword>
<organism evidence="3 4">
    <name type="scientific">Atlanticothrix silvestris CENA357</name>
    <dbReference type="NCBI Taxonomy" id="1725252"/>
    <lineage>
        <taxon>Bacteria</taxon>
        <taxon>Bacillati</taxon>
        <taxon>Cyanobacteriota</taxon>
        <taxon>Cyanophyceae</taxon>
        <taxon>Nostocales</taxon>
        <taxon>Nodulariaceae</taxon>
        <taxon>Atlanticothrix</taxon>
        <taxon>Atlanticothrix silvestris</taxon>
    </lineage>
</organism>
<accession>A0A8J7HHS4</accession>
<evidence type="ECO:0000259" key="2">
    <source>
        <dbReference type="Pfam" id="PF02698"/>
    </source>
</evidence>
<dbReference type="Proteomes" id="UP000599391">
    <property type="component" value="Unassembled WGS sequence"/>
</dbReference>
<feature type="transmembrane region" description="Helical" evidence="1">
    <location>
        <begin position="12"/>
        <end position="40"/>
    </location>
</feature>
<sequence>MRGWVKLSKCQLTKYLILAPVIFILTILLIIPARLAIAFYQAPQPQAILMLGGTTLGEREKFTAEFARWYPSLKIWVSSGIPSNKIRKIFKDADILDSRLYLDYRAVDTVTNFTTLVQDFRQRKIQHLYLITSDFHMARAEAIATLVLGSRGIAFTPLSVPSDQPKETTLHIIRDIARSLLWIFTSRTGASFNPNVD</sequence>
<evidence type="ECO:0000256" key="1">
    <source>
        <dbReference type="SAM" id="Phobius"/>
    </source>
</evidence>
<proteinExistence type="predicted"/>
<dbReference type="PANTHER" id="PTHR30336">
    <property type="entry name" value="INNER MEMBRANE PROTEIN, PROBABLE PERMEASE"/>
    <property type="match status" value="1"/>
</dbReference>
<dbReference type="Pfam" id="PF02698">
    <property type="entry name" value="DUF218"/>
    <property type="match status" value="1"/>
</dbReference>
<name>A0A8J7HHS4_9CYAN</name>
<dbReference type="InterPro" id="IPR051599">
    <property type="entry name" value="Cell_Envelope_Assoc"/>
</dbReference>